<dbReference type="AlphaFoldDB" id="A0A834ZGW3"/>
<keyword evidence="2" id="KW-0472">Membrane</keyword>
<evidence type="ECO:0000256" key="2">
    <source>
        <dbReference type="SAM" id="Phobius"/>
    </source>
</evidence>
<feature type="region of interest" description="Disordered" evidence="1">
    <location>
        <begin position="15"/>
        <end position="35"/>
    </location>
</feature>
<gene>
    <name evidence="3" type="ORF">HHK36_006276</name>
</gene>
<evidence type="ECO:0000313" key="3">
    <source>
        <dbReference type="EMBL" id="KAF8407150.1"/>
    </source>
</evidence>
<accession>A0A834ZGW3</accession>
<feature type="transmembrane region" description="Helical" evidence="2">
    <location>
        <begin position="100"/>
        <end position="124"/>
    </location>
</feature>
<name>A0A834ZGW3_TETSI</name>
<evidence type="ECO:0000256" key="1">
    <source>
        <dbReference type="SAM" id="MobiDB-lite"/>
    </source>
</evidence>
<feature type="transmembrane region" description="Helical" evidence="2">
    <location>
        <begin position="131"/>
        <end position="155"/>
    </location>
</feature>
<proteinExistence type="predicted"/>
<organism evidence="3 4">
    <name type="scientific">Tetracentron sinense</name>
    <name type="common">Spur-leaf</name>
    <dbReference type="NCBI Taxonomy" id="13715"/>
    <lineage>
        <taxon>Eukaryota</taxon>
        <taxon>Viridiplantae</taxon>
        <taxon>Streptophyta</taxon>
        <taxon>Embryophyta</taxon>
        <taxon>Tracheophyta</taxon>
        <taxon>Spermatophyta</taxon>
        <taxon>Magnoliopsida</taxon>
        <taxon>Trochodendrales</taxon>
        <taxon>Trochodendraceae</taxon>
        <taxon>Tetracentron</taxon>
    </lineage>
</organism>
<comment type="caution">
    <text evidence="3">The sequence shown here is derived from an EMBL/GenBank/DDBJ whole genome shotgun (WGS) entry which is preliminary data.</text>
</comment>
<keyword evidence="2" id="KW-0812">Transmembrane</keyword>
<keyword evidence="2" id="KW-1133">Transmembrane helix</keyword>
<feature type="transmembrane region" description="Helical" evidence="2">
    <location>
        <begin position="69"/>
        <end position="88"/>
    </location>
</feature>
<protein>
    <submittedName>
        <fullName evidence="3">Uncharacterized protein</fullName>
    </submittedName>
</protein>
<keyword evidence="4" id="KW-1185">Reference proteome</keyword>
<reference evidence="3 4" key="1">
    <citation type="submission" date="2020-04" db="EMBL/GenBank/DDBJ databases">
        <title>Plant Genome Project.</title>
        <authorList>
            <person name="Zhang R.-G."/>
        </authorList>
    </citation>
    <scope>NUCLEOTIDE SEQUENCE [LARGE SCALE GENOMIC DNA]</scope>
    <source>
        <strain evidence="3">YNK0</strain>
        <tissue evidence="3">Leaf</tissue>
    </source>
</reference>
<evidence type="ECO:0000313" key="4">
    <source>
        <dbReference type="Proteomes" id="UP000655225"/>
    </source>
</evidence>
<sequence>MDSIQKLEKLEKKAYEVRTNPAGRPSSTANGDDERSHNVVAPLERLKSDFINFANSHGLRHLCFPQRSILLRTPHGLLFACMVSYSGLVTNMNSVMVYVAEYLVCTCHSIGIYGLICFDLIFFWGKDTESLIYLIEFGSVIFSVSVNMGDVGVWMTPSYGQAELEIVGEQHVSMIRGQGYLAYQSPNLDINVVICYCSLSSDPIETLLCQVRPASLYFEHDDADLFASGVLKLHPSHKLIGADKDLNFSLASMCNTVQTSSFLGCRDAKEGNVLSKIYVERLLIGLFGISAIPNLDINVVICYWSHTAVAPLERSNFLIQNQGYPYFRSSSPARSHRDQRLLLFLHRR</sequence>
<dbReference type="Proteomes" id="UP000655225">
    <property type="component" value="Unassembled WGS sequence"/>
</dbReference>
<dbReference type="EMBL" id="JABCRI010000004">
    <property type="protein sequence ID" value="KAF8407150.1"/>
    <property type="molecule type" value="Genomic_DNA"/>
</dbReference>